<keyword evidence="2" id="KW-1185">Reference proteome</keyword>
<protein>
    <submittedName>
        <fullName evidence="1">Uncharacterized protein</fullName>
    </submittedName>
</protein>
<evidence type="ECO:0000313" key="2">
    <source>
        <dbReference type="Proteomes" id="UP000036987"/>
    </source>
</evidence>
<dbReference type="OrthoDB" id="10253254at2759"/>
<reference evidence="2" key="1">
    <citation type="journal article" date="2016" name="Nature">
        <title>The genome of the seagrass Zostera marina reveals angiosperm adaptation to the sea.</title>
        <authorList>
            <person name="Olsen J.L."/>
            <person name="Rouze P."/>
            <person name="Verhelst B."/>
            <person name="Lin Y.-C."/>
            <person name="Bayer T."/>
            <person name="Collen J."/>
            <person name="Dattolo E."/>
            <person name="De Paoli E."/>
            <person name="Dittami S."/>
            <person name="Maumus F."/>
            <person name="Michel G."/>
            <person name="Kersting A."/>
            <person name="Lauritano C."/>
            <person name="Lohaus R."/>
            <person name="Toepel M."/>
            <person name="Tonon T."/>
            <person name="Vanneste K."/>
            <person name="Amirebrahimi M."/>
            <person name="Brakel J."/>
            <person name="Bostroem C."/>
            <person name="Chovatia M."/>
            <person name="Grimwood J."/>
            <person name="Jenkins J.W."/>
            <person name="Jueterbock A."/>
            <person name="Mraz A."/>
            <person name="Stam W.T."/>
            <person name="Tice H."/>
            <person name="Bornberg-Bauer E."/>
            <person name="Green P.J."/>
            <person name="Pearson G.A."/>
            <person name="Procaccini G."/>
            <person name="Duarte C.M."/>
            <person name="Schmutz J."/>
            <person name="Reusch T.B.H."/>
            <person name="Van de Peer Y."/>
        </authorList>
    </citation>
    <scope>NUCLEOTIDE SEQUENCE [LARGE SCALE GENOMIC DNA]</scope>
    <source>
        <strain evidence="2">cv. Finnish</strain>
    </source>
</reference>
<dbReference type="EMBL" id="LFYR01001375">
    <property type="protein sequence ID" value="KMZ62329.1"/>
    <property type="molecule type" value="Genomic_DNA"/>
</dbReference>
<proteinExistence type="predicted"/>
<evidence type="ECO:0000313" key="1">
    <source>
        <dbReference type="EMBL" id="KMZ62329.1"/>
    </source>
</evidence>
<gene>
    <name evidence="1" type="ORF">ZOSMA_472G00040</name>
</gene>
<dbReference type="Proteomes" id="UP000036987">
    <property type="component" value="Unassembled WGS sequence"/>
</dbReference>
<organism evidence="1 2">
    <name type="scientific">Zostera marina</name>
    <name type="common">Eelgrass</name>
    <dbReference type="NCBI Taxonomy" id="29655"/>
    <lineage>
        <taxon>Eukaryota</taxon>
        <taxon>Viridiplantae</taxon>
        <taxon>Streptophyta</taxon>
        <taxon>Embryophyta</taxon>
        <taxon>Tracheophyta</taxon>
        <taxon>Spermatophyta</taxon>
        <taxon>Magnoliopsida</taxon>
        <taxon>Liliopsida</taxon>
        <taxon>Zosteraceae</taxon>
        <taxon>Zostera</taxon>
    </lineage>
</organism>
<feature type="non-terminal residue" evidence="1">
    <location>
        <position position="8"/>
    </location>
</feature>
<name>A0A0K9P031_ZOSMR</name>
<sequence length="8" mass="1010">MFNFLLLL</sequence>
<accession>A0A0K9P031</accession>
<comment type="caution">
    <text evidence="1">The sequence shown here is derived from an EMBL/GenBank/DDBJ whole genome shotgun (WGS) entry which is preliminary data.</text>
</comment>